<proteinExistence type="predicted"/>
<name>A0A5B7EFC5_PORTR</name>
<evidence type="ECO:0000313" key="3">
    <source>
        <dbReference type="Proteomes" id="UP000324222"/>
    </source>
</evidence>
<organism evidence="2 3">
    <name type="scientific">Portunus trituberculatus</name>
    <name type="common">Swimming crab</name>
    <name type="synonym">Neptunus trituberculatus</name>
    <dbReference type="NCBI Taxonomy" id="210409"/>
    <lineage>
        <taxon>Eukaryota</taxon>
        <taxon>Metazoa</taxon>
        <taxon>Ecdysozoa</taxon>
        <taxon>Arthropoda</taxon>
        <taxon>Crustacea</taxon>
        <taxon>Multicrustacea</taxon>
        <taxon>Malacostraca</taxon>
        <taxon>Eumalacostraca</taxon>
        <taxon>Eucarida</taxon>
        <taxon>Decapoda</taxon>
        <taxon>Pleocyemata</taxon>
        <taxon>Brachyura</taxon>
        <taxon>Eubrachyura</taxon>
        <taxon>Portunoidea</taxon>
        <taxon>Portunidae</taxon>
        <taxon>Portuninae</taxon>
        <taxon>Portunus</taxon>
    </lineage>
</organism>
<dbReference type="Proteomes" id="UP000324222">
    <property type="component" value="Unassembled WGS sequence"/>
</dbReference>
<reference evidence="2 3" key="1">
    <citation type="submission" date="2019-05" db="EMBL/GenBank/DDBJ databases">
        <title>Another draft genome of Portunus trituberculatus and its Hox gene families provides insights of decapod evolution.</title>
        <authorList>
            <person name="Jeong J.-H."/>
            <person name="Song I."/>
            <person name="Kim S."/>
            <person name="Choi T."/>
            <person name="Kim D."/>
            <person name="Ryu S."/>
            <person name="Kim W."/>
        </authorList>
    </citation>
    <scope>NUCLEOTIDE SEQUENCE [LARGE SCALE GENOMIC DNA]</scope>
    <source>
        <tissue evidence="2">Muscle</tissue>
    </source>
</reference>
<keyword evidence="3" id="KW-1185">Reference proteome</keyword>
<comment type="caution">
    <text evidence="2">The sequence shown here is derived from an EMBL/GenBank/DDBJ whole genome shotgun (WGS) entry which is preliminary data.</text>
</comment>
<evidence type="ECO:0000256" key="1">
    <source>
        <dbReference type="SAM" id="MobiDB-lite"/>
    </source>
</evidence>
<feature type="region of interest" description="Disordered" evidence="1">
    <location>
        <begin position="60"/>
        <end position="95"/>
    </location>
</feature>
<dbReference type="EMBL" id="VSRR010002539">
    <property type="protein sequence ID" value="MPC31979.1"/>
    <property type="molecule type" value="Genomic_DNA"/>
</dbReference>
<gene>
    <name evidence="2" type="ORF">E2C01_025280</name>
</gene>
<dbReference type="AlphaFoldDB" id="A0A5B7EFC5"/>
<sequence length="128" mass="14672">MKTTRAQEQPTLPSRLLKSRNTYEDLVEKICQIQNLPPGEGFKLDMHVCIGAPFSDIKSPLYQETENQDRPKRGWLGQSLEQQPTAASGPARQQPLGPRLLWMHRWSSDHEPYHPENAMHVILCTTQL</sequence>
<protein>
    <submittedName>
        <fullName evidence="2">Uncharacterized protein</fullName>
    </submittedName>
</protein>
<accession>A0A5B7EFC5</accession>
<evidence type="ECO:0000313" key="2">
    <source>
        <dbReference type="EMBL" id="MPC31979.1"/>
    </source>
</evidence>